<sequence length="281" mass="31463">MPQENLLNNFIPYISNELENLEIRNEDDDANHEKLLAINEDDNNNQTSSIQVPENNELMSRVLDNNGALLQQFPTKDDSYSFFDLDQATLPSLDHDKQLEEWHIMSSMGDNTNTTSDSPCPDLSSSSNPSGPSQSSSKVGKGKAAIPSLPPKDSKKINTSRYLVRSLMARDVPAIPVFTMVSELAFRAGGRVLDPFHSSLTPRMVEALICVQDWLRTSHEPLYLEEFLEELEEIEYELSSLTDEHPDVNIEDARIYSVLATLCSFAELMNGIGTVLLLEQN</sequence>
<dbReference type="Pfam" id="PF05699">
    <property type="entry name" value="Dimer_Tnp_hAT"/>
    <property type="match status" value="1"/>
</dbReference>
<dbReference type="InterPro" id="IPR008906">
    <property type="entry name" value="HATC_C_dom"/>
</dbReference>
<comment type="caution">
    <text evidence="3">The sequence shown here is derived from an EMBL/GenBank/DDBJ whole genome shotgun (WGS) entry which is preliminary data.</text>
</comment>
<reference evidence="3 4" key="1">
    <citation type="submission" date="2024-11" db="EMBL/GenBank/DDBJ databases">
        <title>A near-complete genome assembly of Cinchona calisaya.</title>
        <authorList>
            <person name="Lian D.C."/>
            <person name="Zhao X.W."/>
            <person name="Wei L."/>
        </authorList>
    </citation>
    <scope>NUCLEOTIDE SEQUENCE [LARGE SCALE GENOMIC DNA]</scope>
    <source>
        <tissue evidence="3">Nenye</tissue>
    </source>
</reference>
<evidence type="ECO:0000256" key="1">
    <source>
        <dbReference type="SAM" id="MobiDB-lite"/>
    </source>
</evidence>
<dbReference type="PANTHER" id="PTHR23272:SF184">
    <property type="entry name" value="OS03G0311250 PROTEIN"/>
    <property type="match status" value="1"/>
</dbReference>
<dbReference type="AlphaFoldDB" id="A0ABD3AQ71"/>
<gene>
    <name evidence="3" type="ORF">ACH5RR_006844</name>
</gene>
<evidence type="ECO:0000313" key="3">
    <source>
        <dbReference type="EMBL" id="KAL3533323.1"/>
    </source>
</evidence>
<dbReference type="InterPro" id="IPR012337">
    <property type="entry name" value="RNaseH-like_sf"/>
</dbReference>
<evidence type="ECO:0000313" key="4">
    <source>
        <dbReference type="Proteomes" id="UP001630127"/>
    </source>
</evidence>
<organism evidence="3 4">
    <name type="scientific">Cinchona calisaya</name>
    <dbReference type="NCBI Taxonomy" id="153742"/>
    <lineage>
        <taxon>Eukaryota</taxon>
        <taxon>Viridiplantae</taxon>
        <taxon>Streptophyta</taxon>
        <taxon>Embryophyta</taxon>
        <taxon>Tracheophyta</taxon>
        <taxon>Spermatophyta</taxon>
        <taxon>Magnoliopsida</taxon>
        <taxon>eudicotyledons</taxon>
        <taxon>Gunneridae</taxon>
        <taxon>Pentapetalae</taxon>
        <taxon>asterids</taxon>
        <taxon>lamiids</taxon>
        <taxon>Gentianales</taxon>
        <taxon>Rubiaceae</taxon>
        <taxon>Cinchonoideae</taxon>
        <taxon>Cinchoneae</taxon>
        <taxon>Cinchona</taxon>
    </lineage>
</organism>
<feature type="domain" description="HAT C-terminal dimerisation" evidence="2">
    <location>
        <begin position="158"/>
        <end position="215"/>
    </location>
</feature>
<accession>A0ABD3AQ71</accession>
<feature type="compositionally biased region" description="Low complexity" evidence="1">
    <location>
        <begin position="116"/>
        <end position="137"/>
    </location>
</feature>
<protein>
    <recommendedName>
        <fullName evidence="2">HAT C-terminal dimerisation domain-containing protein</fullName>
    </recommendedName>
</protein>
<dbReference type="SUPFAM" id="SSF53098">
    <property type="entry name" value="Ribonuclease H-like"/>
    <property type="match status" value="1"/>
</dbReference>
<dbReference type="Proteomes" id="UP001630127">
    <property type="component" value="Unassembled WGS sequence"/>
</dbReference>
<feature type="region of interest" description="Disordered" evidence="1">
    <location>
        <begin position="107"/>
        <end position="153"/>
    </location>
</feature>
<keyword evidence="4" id="KW-1185">Reference proteome</keyword>
<dbReference type="EMBL" id="JBJUIK010000003">
    <property type="protein sequence ID" value="KAL3533323.1"/>
    <property type="molecule type" value="Genomic_DNA"/>
</dbReference>
<name>A0ABD3AQ71_9GENT</name>
<proteinExistence type="predicted"/>
<evidence type="ECO:0000259" key="2">
    <source>
        <dbReference type="Pfam" id="PF05699"/>
    </source>
</evidence>
<dbReference type="PANTHER" id="PTHR23272">
    <property type="entry name" value="BED FINGER-RELATED"/>
    <property type="match status" value="1"/>
</dbReference>